<evidence type="ECO:0000259" key="1">
    <source>
        <dbReference type="PROSITE" id="PS50878"/>
    </source>
</evidence>
<dbReference type="EMBL" id="JBJQND010000010">
    <property type="protein sequence ID" value="KAL3864620.1"/>
    <property type="molecule type" value="Genomic_DNA"/>
</dbReference>
<dbReference type="SUPFAM" id="SSF56672">
    <property type="entry name" value="DNA/RNA polymerases"/>
    <property type="match status" value="1"/>
</dbReference>
<name>A0ABD3VSQ6_SINWO</name>
<accession>A0ABD3VSQ6</accession>
<sequence length="257" mass="29280">MNRWAEHFEELLNRPAPPNSPEIQPANADLPISCDNPTGDEIRKAITQLKNGKASGPDDIPAEALRAEIETSVELLYPFFVKIWEDEEIPSDWKEGHLIKIPKKGDQSNCSNYRGITLLSVPGKVFNRVLLERMKEAVNPQLRDEQAGFRQNRSCTDQIATLRIIVEQSLEWNSSLYINFVDYEKAFDSVDRETLWKLLRHYGIPTKLVNLIRNTYNGMSCRLIHAGQHTDTFLVRTGVRQRCLLSPLTSFSSSIGL</sequence>
<keyword evidence="3" id="KW-1185">Reference proteome</keyword>
<proteinExistence type="predicted"/>
<evidence type="ECO:0000313" key="3">
    <source>
        <dbReference type="Proteomes" id="UP001634394"/>
    </source>
</evidence>
<dbReference type="InterPro" id="IPR043502">
    <property type="entry name" value="DNA/RNA_pol_sf"/>
</dbReference>
<protein>
    <recommendedName>
        <fullName evidence="1">Reverse transcriptase domain-containing protein</fullName>
    </recommendedName>
</protein>
<evidence type="ECO:0000313" key="2">
    <source>
        <dbReference type="EMBL" id="KAL3864620.1"/>
    </source>
</evidence>
<dbReference type="AlphaFoldDB" id="A0ABD3VSQ6"/>
<dbReference type="CDD" id="cd01650">
    <property type="entry name" value="RT_nLTR_like"/>
    <property type="match status" value="1"/>
</dbReference>
<reference evidence="2 3" key="1">
    <citation type="submission" date="2024-11" db="EMBL/GenBank/DDBJ databases">
        <title>Chromosome-level genome assembly of the freshwater bivalve Anodonta woodiana.</title>
        <authorList>
            <person name="Chen X."/>
        </authorList>
    </citation>
    <scope>NUCLEOTIDE SEQUENCE [LARGE SCALE GENOMIC DNA]</scope>
    <source>
        <strain evidence="2">MN2024</strain>
        <tissue evidence="2">Gills</tissue>
    </source>
</reference>
<dbReference type="PANTHER" id="PTHR19446">
    <property type="entry name" value="REVERSE TRANSCRIPTASES"/>
    <property type="match status" value="1"/>
</dbReference>
<dbReference type="PROSITE" id="PS50878">
    <property type="entry name" value="RT_POL"/>
    <property type="match status" value="1"/>
</dbReference>
<gene>
    <name evidence="2" type="ORF">ACJMK2_006285</name>
</gene>
<dbReference type="InterPro" id="IPR000477">
    <property type="entry name" value="RT_dom"/>
</dbReference>
<feature type="domain" description="Reverse transcriptase" evidence="1">
    <location>
        <begin position="82"/>
        <end position="257"/>
    </location>
</feature>
<dbReference type="Pfam" id="PF00078">
    <property type="entry name" value="RVT_1"/>
    <property type="match status" value="1"/>
</dbReference>
<comment type="caution">
    <text evidence="2">The sequence shown here is derived from an EMBL/GenBank/DDBJ whole genome shotgun (WGS) entry which is preliminary data.</text>
</comment>
<organism evidence="2 3">
    <name type="scientific">Sinanodonta woodiana</name>
    <name type="common">Chinese pond mussel</name>
    <name type="synonym">Anodonta woodiana</name>
    <dbReference type="NCBI Taxonomy" id="1069815"/>
    <lineage>
        <taxon>Eukaryota</taxon>
        <taxon>Metazoa</taxon>
        <taxon>Spiralia</taxon>
        <taxon>Lophotrochozoa</taxon>
        <taxon>Mollusca</taxon>
        <taxon>Bivalvia</taxon>
        <taxon>Autobranchia</taxon>
        <taxon>Heteroconchia</taxon>
        <taxon>Palaeoheterodonta</taxon>
        <taxon>Unionida</taxon>
        <taxon>Unionoidea</taxon>
        <taxon>Unionidae</taxon>
        <taxon>Unioninae</taxon>
        <taxon>Sinanodonta</taxon>
    </lineage>
</organism>
<dbReference type="Proteomes" id="UP001634394">
    <property type="component" value="Unassembled WGS sequence"/>
</dbReference>